<keyword evidence="6" id="KW-1185">Reference proteome</keyword>
<keyword evidence="3" id="KW-0560">Oxidoreductase</keyword>
<dbReference type="Pfam" id="PF01494">
    <property type="entry name" value="FAD_binding_3"/>
    <property type="match status" value="1"/>
</dbReference>
<evidence type="ECO:0000259" key="4">
    <source>
        <dbReference type="Pfam" id="PF01494"/>
    </source>
</evidence>
<reference evidence="5" key="1">
    <citation type="submission" date="2021-02" db="EMBL/GenBank/DDBJ databases">
        <title>Genome sequence Cadophora malorum strain M34.</title>
        <authorList>
            <person name="Stefanovic E."/>
            <person name="Vu D."/>
            <person name="Scully C."/>
            <person name="Dijksterhuis J."/>
            <person name="Roader J."/>
            <person name="Houbraken J."/>
        </authorList>
    </citation>
    <scope>NUCLEOTIDE SEQUENCE</scope>
    <source>
        <strain evidence="5">M34</strain>
    </source>
</reference>
<feature type="domain" description="FAD-binding" evidence="4">
    <location>
        <begin position="4"/>
        <end position="348"/>
    </location>
</feature>
<dbReference type="PANTHER" id="PTHR46865:SF7">
    <property type="entry name" value="MONOOXYGENASE, PUTATIVE (AFU_ORTHOLOGUE AFUA_8G07040)-RELATED"/>
    <property type="match status" value="1"/>
</dbReference>
<dbReference type="PRINTS" id="PR00420">
    <property type="entry name" value="RNGMNOXGNASE"/>
</dbReference>
<accession>A0A8H7WDN6</accession>
<evidence type="ECO:0000313" key="5">
    <source>
        <dbReference type="EMBL" id="KAG4422838.1"/>
    </source>
</evidence>
<name>A0A8H7WDN6_9HELO</name>
<sequence>MVLKVLIVGGGIAGPSLAYWLSRLNTEVTLIERFPRMRAYGQQVDLRGQGVPMMKKMGIEAAVRAVTVHEPGMQLIDQSGKEMAYFPSIATDSTQQSFSSEFEIMRGDLVKILLNFAQYDLTKSKTNVHHVFNTSVKRLEQDDDKNPDGKVHVQFTDGRKDDFDMVVGADGSGSQIRKIMLGPDAPDPRYSLKSHMGFFTIPSLPGDSDRWTLCHLPGRKVIGTRQDQPDLLRIYMIVHGKQPALEAAQNSESIEELKKAWSQLFENGGWKTDRFMHGLKHSPLADDLYSTRLEEVRLPKCSWSKGRVVLIGDAAHSQAVNGQGVTLGFVGSYILAGEIAALARQEGTSLSAAVGQGVKKYEKKFHPMVSQTQGSIFGLGILLPQSKFGIGILHAIAGWAAYLGYGQSGGTGADSKATWSLPQYPDLEGK</sequence>
<dbReference type="InterPro" id="IPR002938">
    <property type="entry name" value="FAD-bd"/>
</dbReference>
<dbReference type="InterPro" id="IPR051704">
    <property type="entry name" value="FAD_aromatic-hydroxylase"/>
</dbReference>
<dbReference type="OrthoDB" id="655030at2759"/>
<dbReference type="InterPro" id="IPR036188">
    <property type="entry name" value="FAD/NAD-bd_sf"/>
</dbReference>
<dbReference type="PANTHER" id="PTHR46865">
    <property type="entry name" value="OXIDOREDUCTASE-RELATED"/>
    <property type="match status" value="1"/>
</dbReference>
<keyword evidence="2" id="KW-0274">FAD</keyword>
<dbReference type="GO" id="GO:0016491">
    <property type="term" value="F:oxidoreductase activity"/>
    <property type="evidence" value="ECO:0007669"/>
    <property type="project" value="UniProtKB-KW"/>
</dbReference>
<protein>
    <recommendedName>
        <fullName evidence="4">FAD-binding domain-containing protein</fullName>
    </recommendedName>
</protein>
<dbReference type="Proteomes" id="UP000664132">
    <property type="component" value="Unassembled WGS sequence"/>
</dbReference>
<dbReference type="GO" id="GO:0071949">
    <property type="term" value="F:FAD binding"/>
    <property type="evidence" value="ECO:0007669"/>
    <property type="project" value="InterPro"/>
</dbReference>
<gene>
    <name evidence="5" type="ORF">IFR04_004060</name>
</gene>
<keyword evidence="1" id="KW-0285">Flavoprotein</keyword>
<dbReference type="SUPFAM" id="SSF51905">
    <property type="entry name" value="FAD/NAD(P)-binding domain"/>
    <property type="match status" value="1"/>
</dbReference>
<evidence type="ECO:0000256" key="1">
    <source>
        <dbReference type="ARBA" id="ARBA00022630"/>
    </source>
</evidence>
<proteinExistence type="predicted"/>
<dbReference type="Gene3D" id="3.50.50.60">
    <property type="entry name" value="FAD/NAD(P)-binding domain"/>
    <property type="match status" value="1"/>
</dbReference>
<comment type="caution">
    <text evidence="5">The sequence shown here is derived from an EMBL/GenBank/DDBJ whole genome shotgun (WGS) entry which is preliminary data.</text>
</comment>
<dbReference type="EMBL" id="JAFJYH010000043">
    <property type="protein sequence ID" value="KAG4422838.1"/>
    <property type="molecule type" value="Genomic_DNA"/>
</dbReference>
<dbReference type="AlphaFoldDB" id="A0A8H7WDN6"/>
<evidence type="ECO:0000256" key="2">
    <source>
        <dbReference type="ARBA" id="ARBA00022827"/>
    </source>
</evidence>
<evidence type="ECO:0000313" key="6">
    <source>
        <dbReference type="Proteomes" id="UP000664132"/>
    </source>
</evidence>
<evidence type="ECO:0000256" key="3">
    <source>
        <dbReference type="ARBA" id="ARBA00023002"/>
    </source>
</evidence>
<organism evidence="5 6">
    <name type="scientific">Cadophora malorum</name>
    <dbReference type="NCBI Taxonomy" id="108018"/>
    <lineage>
        <taxon>Eukaryota</taxon>
        <taxon>Fungi</taxon>
        <taxon>Dikarya</taxon>
        <taxon>Ascomycota</taxon>
        <taxon>Pezizomycotina</taxon>
        <taxon>Leotiomycetes</taxon>
        <taxon>Helotiales</taxon>
        <taxon>Ploettnerulaceae</taxon>
        <taxon>Cadophora</taxon>
    </lineage>
</organism>